<dbReference type="PANTHER" id="PTHR30118:SF15">
    <property type="entry name" value="TRANSCRIPTIONAL REGULATORY PROTEIN"/>
    <property type="match status" value="1"/>
</dbReference>
<comment type="similarity">
    <text evidence="1">Belongs to the LysR transcriptional regulatory family.</text>
</comment>
<name>A0A1P8UN19_9RHOB</name>
<dbReference type="EMBL" id="CP015091">
    <property type="protein sequence ID" value="APZ50772.1"/>
    <property type="molecule type" value="Genomic_DNA"/>
</dbReference>
<keyword evidence="3" id="KW-0238">DNA-binding</keyword>
<dbReference type="InterPro" id="IPR000847">
    <property type="entry name" value="LysR_HTH_N"/>
</dbReference>
<dbReference type="GO" id="GO:0003700">
    <property type="term" value="F:DNA-binding transcription factor activity"/>
    <property type="evidence" value="ECO:0007669"/>
    <property type="project" value="InterPro"/>
</dbReference>
<evidence type="ECO:0000256" key="4">
    <source>
        <dbReference type="ARBA" id="ARBA00023163"/>
    </source>
</evidence>
<feature type="domain" description="HTH lysR-type" evidence="5">
    <location>
        <begin position="7"/>
        <end position="64"/>
    </location>
</feature>
<dbReference type="AlphaFoldDB" id="A0A1P8UN19"/>
<dbReference type="PROSITE" id="PS50931">
    <property type="entry name" value="HTH_LYSR"/>
    <property type="match status" value="1"/>
</dbReference>
<evidence type="ECO:0000256" key="2">
    <source>
        <dbReference type="ARBA" id="ARBA00023015"/>
    </source>
</evidence>
<evidence type="ECO:0000313" key="7">
    <source>
        <dbReference type="Proteomes" id="UP000187059"/>
    </source>
</evidence>
<keyword evidence="4" id="KW-0804">Transcription</keyword>
<evidence type="ECO:0000259" key="5">
    <source>
        <dbReference type="PROSITE" id="PS50931"/>
    </source>
</evidence>
<dbReference type="RefSeq" id="WP_076694859.1">
    <property type="nucleotide sequence ID" value="NZ_CP015091.1"/>
</dbReference>
<dbReference type="InterPro" id="IPR050389">
    <property type="entry name" value="LysR-type_TF"/>
</dbReference>
<dbReference type="SUPFAM" id="SSF53850">
    <property type="entry name" value="Periplasmic binding protein-like II"/>
    <property type="match status" value="1"/>
</dbReference>
<dbReference type="CDD" id="cd08417">
    <property type="entry name" value="PBP2_Nitroaromatics_like"/>
    <property type="match status" value="1"/>
</dbReference>
<dbReference type="InterPro" id="IPR005119">
    <property type="entry name" value="LysR_subst-bd"/>
</dbReference>
<dbReference type="PRINTS" id="PR00039">
    <property type="entry name" value="HTHLYSR"/>
</dbReference>
<dbReference type="Gene3D" id="1.10.10.10">
    <property type="entry name" value="Winged helix-like DNA-binding domain superfamily/Winged helix DNA-binding domain"/>
    <property type="match status" value="1"/>
</dbReference>
<evidence type="ECO:0000313" key="6">
    <source>
        <dbReference type="EMBL" id="APZ50772.1"/>
    </source>
</evidence>
<proteinExistence type="inferred from homology"/>
<dbReference type="GO" id="GO:0003677">
    <property type="term" value="F:DNA binding"/>
    <property type="evidence" value="ECO:0007669"/>
    <property type="project" value="UniProtKB-KW"/>
</dbReference>
<evidence type="ECO:0000256" key="1">
    <source>
        <dbReference type="ARBA" id="ARBA00009437"/>
    </source>
</evidence>
<geneLocation type="plasmid" evidence="7">
    <name>ppaby1</name>
</geneLocation>
<organism evidence="6 7">
    <name type="scientific">Salipiger abyssi</name>
    <dbReference type="NCBI Taxonomy" id="1250539"/>
    <lineage>
        <taxon>Bacteria</taxon>
        <taxon>Pseudomonadati</taxon>
        <taxon>Pseudomonadota</taxon>
        <taxon>Alphaproteobacteria</taxon>
        <taxon>Rhodobacterales</taxon>
        <taxon>Roseobacteraceae</taxon>
        <taxon>Salipiger</taxon>
    </lineage>
</organism>
<gene>
    <name evidence="6" type="ORF">Ga0080574_TMP438</name>
</gene>
<dbReference type="InterPro" id="IPR036390">
    <property type="entry name" value="WH_DNA-bd_sf"/>
</dbReference>
<dbReference type="Proteomes" id="UP000187059">
    <property type="component" value="Plasmid pPABY1"/>
</dbReference>
<sequence>MTSWNNLDLNLLKIFDAIYQEQSVSAAADRLGMTQPTVSNALSRLRQALGDQLFVRTRQGMEPTLLAQSIAGSVQQGLKEISTSIRQGMPFDPLETERTFTMLCTDVGEETYVAAMMKVLETSAPYIDIKVLEAPLDECESLLEYGYADFAIGRLEISDRHMREHIASCSYSVLLCADYAEAIGVAEGEVIPFDLYLAQRHVNVLPRATPLNQHPVDLALRDCDGQRRIVLTLPHTSVLSEILPGTTLLATVPEPAVAPVRSKARLVRARLPFETAPLDILLIWHRRQQLDKGHSWMRSQIRSLPMSSWNMKDMRVPV</sequence>
<keyword evidence="6" id="KW-0614">Plasmid</keyword>
<dbReference type="Pfam" id="PF00126">
    <property type="entry name" value="HTH_1"/>
    <property type="match status" value="1"/>
</dbReference>
<protein>
    <submittedName>
        <fullName evidence="6">Transcriptional regulator</fullName>
    </submittedName>
</protein>
<reference evidence="6 7" key="1">
    <citation type="submission" date="2016-04" db="EMBL/GenBank/DDBJ databases">
        <title>Deep-sea bacteria in the southern Pacific.</title>
        <authorList>
            <person name="Tang K."/>
        </authorList>
    </citation>
    <scope>NUCLEOTIDE SEQUENCE [LARGE SCALE GENOMIC DNA]</scope>
    <source>
        <strain evidence="6 7">JLT2014</strain>
        <plasmid evidence="7">ppaby1</plasmid>
    </source>
</reference>
<accession>A0A1P8UN19</accession>
<dbReference type="InterPro" id="IPR036388">
    <property type="entry name" value="WH-like_DNA-bd_sf"/>
</dbReference>
<dbReference type="Gene3D" id="3.40.190.10">
    <property type="entry name" value="Periplasmic binding protein-like II"/>
    <property type="match status" value="2"/>
</dbReference>
<dbReference type="Pfam" id="PF03466">
    <property type="entry name" value="LysR_substrate"/>
    <property type="match status" value="1"/>
</dbReference>
<dbReference type="SUPFAM" id="SSF46785">
    <property type="entry name" value="Winged helix' DNA-binding domain"/>
    <property type="match status" value="1"/>
</dbReference>
<keyword evidence="2" id="KW-0805">Transcription regulation</keyword>
<dbReference type="PANTHER" id="PTHR30118">
    <property type="entry name" value="HTH-TYPE TRANSCRIPTIONAL REGULATOR LEUO-RELATED"/>
    <property type="match status" value="1"/>
</dbReference>
<dbReference type="InterPro" id="IPR037402">
    <property type="entry name" value="YidZ_PBP2"/>
</dbReference>
<keyword evidence="7" id="KW-1185">Reference proteome</keyword>
<evidence type="ECO:0000256" key="3">
    <source>
        <dbReference type="ARBA" id="ARBA00023125"/>
    </source>
</evidence>
<dbReference type="KEGG" id="paby:Ga0080574_TMP438"/>